<organism evidence="1">
    <name type="scientific">marine metagenome</name>
    <dbReference type="NCBI Taxonomy" id="408172"/>
    <lineage>
        <taxon>unclassified sequences</taxon>
        <taxon>metagenomes</taxon>
        <taxon>ecological metagenomes</taxon>
    </lineage>
</organism>
<dbReference type="AlphaFoldDB" id="A0A382QWC0"/>
<accession>A0A382QWC0</accession>
<proteinExistence type="predicted"/>
<dbReference type="EMBL" id="UINC01117086">
    <property type="protein sequence ID" value="SVC89267.1"/>
    <property type="molecule type" value="Genomic_DNA"/>
</dbReference>
<name>A0A382QWC0_9ZZZZ</name>
<feature type="non-terminal residue" evidence="1">
    <location>
        <position position="44"/>
    </location>
</feature>
<reference evidence="1" key="1">
    <citation type="submission" date="2018-05" db="EMBL/GenBank/DDBJ databases">
        <authorList>
            <person name="Lanie J.A."/>
            <person name="Ng W.-L."/>
            <person name="Kazmierczak K.M."/>
            <person name="Andrzejewski T.M."/>
            <person name="Davidsen T.M."/>
            <person name="Wayne K.J."/>
            <person name="Tettelin H."/>
            <person name="Glass J.I."/>
            <person name="Rusch D."/>
            <person name="Podicherti R."/>
            <person name="Tsui H.-C.T."/>
            <person name="Winkler M.E."/>
        </authorList>
    </citation>
    <scope>NUCLEOTIDE SEQUENCE</scope>
</reference>
<protein>
    <submittedName>
        <fullName evidence="1">Uncharacterized protein</fullName>
    </submittedName>
</protein>
<gene>
    <name evidence="1" type="ORF">METZ01_LOCUS342121</name>
</gene>
<evidence type="ECO:0000313" key="1">
    <source>
        <dbReference type="EMBL" id="SVC89267.1"/>
    </source>
</evidence>
<sequence length="44" mass="4840">MNVGGPAWQVSVLTRGFADDRFDSRLIVGDVGEGELDFCELRDP</sequence>